<proteinExistence type="predicted"/>
<accession>G7Z3X2</accession>
<evidence type="ECO:0000313" key="3">
    <source>
        <dbReference type="Proteomes" id="UP000005667"/>
    </source>
</evidence>
<evidence type="ECO:0000259" key="1">
    <source>
        <dbReference type="PROSITE" id="PS50910"/>
    </source>
</evidence>
<organism evidence="2 3">
    <name type="scientific">Azospirillum lipoferum (strain 4B)</name>
    <dbReference type="NCBI Taxonomy" id="862719"/>
    <lineage>
        <taxon>Bacteria</taxon>
        <taxon>Pseudomonadati</taxon>
        <taxon>Pseudomonadota</taxon>
        <taxon>Alphaproteobacteria</taxon>
        <taxon>Rhodospirillales</taxon>
        <taxon>Azospirillaceae</taxon>
        <taxon>Azospirillum</taxon>
    </lineage>
</organism>
<reference evidence="3" key="1">
    <citation type="journal article" date="2011" name="PLoS Genet.">
        <title>Azospirillum genomes reveal transition of bacteria from aquatic to terrestrial environments.</title>
        <authorList>
            <person name="Wisniewski-Dye F."/>
            <person name="Borziak K."/>
            <person name="Khalsa-Moyers G."/>
            <person name="Alexandre G."/>
            <person name="Sukharnikov L.O."/>
            <person name="Wuichet K."/>
            <person name="Hurst G.B."/>
            <person name="McDonald W.H."/>
            <person name="Robertson J.S."/>
            <person name="Barbe V."/>
            <person name="Calteau A."/>
            <person name="Rouy Z."/>
            <person name="Mangenot S."/>
            <person name="Prigent-Combaret C."/>
            <person name="Normand P."/>
            <person name="Boyer M."/>
            <person name="Siguier P."/>
            <person name="Dessaux Y."/>
            <person name="Elmerich C."/>
            <person name="Condemine G."/>
            <person name="Krishnen G."/>
            <person name="Kennedy I."/>
            <person name="Paterson A.H."/>
            <person name="Gonzalez V."/>
            <person name="Mavingui P."/>
            <person name="Zhulin I.B."/>
        </authorList>
    </citation>
    <scope>NUCLEOTIDE SEQUENCE [LARGE SCALE GENOMIC DNA]</scope>
    <source>
        <strain evidence="3">4B</strain>
    </source>
</reference>
<sequence length="144" mass="15603">MKGCGSMGLRVGPEAWLATASVDLRAGRACLSVPDPIVTAATYHCQQAAEKLVKAALVWLEIDVPRSHDIDSLVMRIPRDLPIRERLSPLGRFTAFATLYRYPGEAGDVSDEPTMEEVLGWLDEIETTLHSVSLIISAGTGPQS</sequence>
<dbReference type="SUPFAM" id="SSF81593">
    <property type="entry name" value="Nucleotidyltransferase substrate binding subunit/domain"/>
    <property type="match status" value="1"/>
</dbReference>
<dbReference type="STRING" id="862719.AZOLI_0760"/>
<name>G7Z3X2_AZOL4</name>
<dbReference type="Gene3D" id="1.20.120.330">
    <property type="entry name" value="Nucleotidyltransferases domain 2"/>
    <property type="match status" value="1"/>
</dbReference>
<dbReference type="AlphaFoldDB" id="G7Z3X2"/>
<dbReference type="HOGENOM" id="CLU_123170_0_1_5"/>
<protein>
    <recommendedName>
        <fullName evidence="1">HEPN domain-containing protein</fullName>
    </recommendedName>
</protein>
<feature type="domain" description="HEPN" evidence="1">
    <location>
        <begin position="19"/>
        <end position="125"/>
    </location>
</feature>
<dbReference type="KEGG" id="ali:AZOLI_0760"/>
<dbReference type="Proteomes" id="UP000005667">
    <property type="component" value="Chromosome"/>
</dbReference>
<gene>
    <name evidence="2" type="ordered locus">AZOLI_0760</name>
</gene>
<dbReference type="EMBL" id="FQ311868">
    <property type="protein sequence ID" value="CBS86114.1"/>
    <property type="molecule type" value="Genomic_DNA"/>
</dbReference>
<dbReference type="Pfam" id="PF05168">
    <property type="entry name" value="HEPN"/>
    <property type="match status" value="1"/>
</dbReference>
<dbReference type="PROSITE" id="PS50910">
    <property type="entry name" value="HEPN"/>
    <property type="match status" value="1"/>
</dbReference>
<dbReference type="InterPro" id="IPR007842">
    <property type="entry name" value="HEPN_dom"/>
</dbReference>
<dbReference type="OrthoDB" id="9808176at2"/>
<evidence type="ECO:0000313" key="2">
    <source>
        <dbReference type="EMBL" id="CBS86114.1"/>
    </source>
</evidence>
<keyword evidence="3" id="KW-1185">Reference proteome</keyword>